<dbReference type="GO" id="GO:0016301">
    <property type="term" value="F:kinase activity"/>
    <property type="evidence" value="ECO:0007669"/>
    <property type="project" value="UniProtKB-KW"/>
</dbReference>
<reference evidence="4 5" key="1">
    <citation type="submission" date="2024-04" db="EMBL/GenBank/DDBJ databases">
        <title>WGS of bacteria from Torrens River.</title>
        <authorList>
            <person name="Wyrsch E.R."/>
            <person name="Drigo B."/>
        </authorList>
    </citation>
    <scope>NUCLEOTIDE SEQUENCE [LARGE SCALE GENOMIC DNA]</scope>
    <source>
        <strain evidence="4 5">TWI391</strain>
    </source>
</reference>
<dbReference type="PANTHER" id="PTHR34220:SF7">
    <property type="entry name" value="SENSOR HISTIDINE KINASE YPDA"/>
    <property type="match status" value="1"/>
</dbReference>
<dbReference type="Pfam" id="PF06580">
    <property type="entry name" value="His_kinase"/>
    <property type="match status" value="1"/>
</dbReference>
<feature type="signal peptide" evidence="2">
    <location>
        <begin position="1"/>
        <end position="18"/>
    </location>
</feature>
<comment type="caution">
    <text evidence="4">The sequence shown here is derived from an EMBL/GenBank/DDBJ whole genome shotgun (WGS) entry which is preliminary data.</text>
</comment>
<dbReference type="InterPro" id="IPR010559">
    <property type="entry name" value="Sig_transdc_His_kin_internal"/>
</dbReference>
<keyword evidence="4" id="KW-0418">Kinase</keyword>
<evidence type="ECO:0000313" key="5">
    <source>
        <dbReference type="Proteomes" id="UP001409291"/>
    </source>
</evidence>
<keyword evidence="2" id="KW-0732">Signal</keyword>
<dbReference type="InterPro" id="IPR036890">
    <property type="entry name" value="HATPase_C_sf"/>
</dbReference>
<gene>
    <name evidence="4" type="ORF">ABE541_18745</name>
</gene>
<dbReference type="InterPro" id="IPR050640">
    <property type="entry name" value="Bact_2-comp_sensor_kinase"/>
</dbReference>
<dbReference type="Gene3D" id="3.30.565.10">
    <property type="entry name" value="Histidine kinase-like ATPase, C-terminal domain"/>
    <property type="match status" value="1"/>
</dbReference>
<accession>A0ABV0BX06</accession>
<dbReference type="Proteomes" id="UP001409291">
    <property type="component" value="Unassembled WGS sequence"/>
</dbReference>
<evidence type="ECO:0000259" key="3">
    <source>
        <dbReference type="Pfam" id="PF06580"/>
    </source>
</evidence>
<dbReference type="PANTHER" id="PTHR34220">
    <property type="entry name" value="SENSOR HISTIDINE KINASE YPDA"/>
    <property type="match status" value="1"/>
</dbReference>
<keyword evidence="4" id="KW-0808">Transferase</keyword>
<protein>
    <submittedName>
        <fullName evidence="4">Histidine kinase</fullName>
    </submittedName>
</protein>
<dbReference type="SUPFAM" id="SSF55874">
    <property type="entry name" value="ATPase domain of HSP90 chaperone/DNA topoisomerase II/histidine kinase"/>
    <property type="match status" value="1"/>
</dbReference>
<keyword evidence="5" id="KW-1185">Reference proteome</keyword>
<evidence type="ECO:0000256" key="2">
    <source>
        <dbReference type="SAM" id="SignalP"/>
    </source>
</evidence>
<evidence type="ECO:0000313" key="4">
    <source>
        <dbReference type="EMBL" id="MEN5379311.1"/>
    </source>
</evidence>
<keyword evidence="1" id="KW-1133">Transmembrane helix</keyword>
<dbReference type="RefSeq" id="WP_132767685.1">
    <property type="nucleotide sequence ID" value="NZ_JAOQNK010000001.1"/>
</dbReference>
<sequence length="584" mass="67252">MKRTLLLLLLLLFFKTWAQDQQGNDYFFGDNFHFHGFSTDKRMMVRNDIVYVKSAKYLWHVYGNFDNKVKLPGAGLNNVPNSPILLGIKLSPKLKNYFTAPVQNISKVYYSYIVPDSSDAIIVAMGINKDNYKDYVYRVVEHDSIELVPWSSIPKLSMEYGAKVPYGAIGTFNYPGKQILVEVRNKKNYGIRDGYIIDWRKNNHPVLKQLVARGSGEYGYFNVLNDSLNKGQVQSYDTHTGVPVGWTFQKDSITEFDLEFDKHETVPYSIHLIKNSNGQVDTLRLEWWTQLDKFTISNQYLNEVGQYELLVHKTGDLSEYKDSEILRISYRIVPTAIKTTQAVWPIIWPYLLAGSIMVCAGFFMMRSRSRRKMKQVQQQKQAVTLQIKNIQAQLNPHFMFNAINSIQNLIQKNDLIGTNHYLSKFASVTRATLENAEKEMNPLSEELQLLDDYLQMEQLRFGFHYQIENKISVHADLIEIPTMLLQPIVENAVKHGIAILGNTGMISIIIDQLGQTMRICVEDNGAGFDYTVENNESGYGLRLSKERLDLLNKLYPENIFHIEIKTTNNKTQVCILISNWISKN</sequence>
<dbReference type="EMBL" id="JBDJNQ010000009">
    <property type="protein sequence ID" value="MEN5379311.1"/>
    <property type="molecule type" value="Genomic_DNA"/>
</dbReference>
<feature type="chain" id="PRO_5045610214" evidence="2">
    <location>
        <begin position="19"/>
        <end position="584"/>
    </location>
</feature>
<proteinExistence type="predicted"/>
<evidence type="ECO:0000256" key="1">
    <source>
        <dbReference type="SAM" id="Phobius"/>
    </source>
</evidence>
<feature type="domain" description="Signal transduction histidine kinase internal region" evidence="3">
    <location>
        <begin position="386"/>
        <end position="462"/>
    </location>
</feature>
<keyword evidence="1" id="KW-0472">Membrane</keyword>
<name>A0ABV0BX06_9SPHI</name>
<feature type="transmembrane region" description="Helical" evidence="1">
    <location>
        <begin position="347"/>
        <end position="365"/>
    </location>
</feature>
<keyword evidence="1" id="KW-0812">Transmembrane</keyword>
<organism evidence="4 5">
    <name type="scientific">Sphingobacterium kitahiroshimense</name>
    <dbReference type="NCBI Taxonomy" id="470446"/>
    <lineage>
        <taxon>Bacteria</taxon>
        <taxon>Pseudomonadati</taxon>
        <taxon>Bacteroidota</taxon>
        <taxon>Sphingobacteriia</taxon>
        <taxon>Sphingobacteriales</taxon>
        <taxon>Sphingobacteriaceae</taxon>
        <taxon>Sphingobacterium</taxon>
    </lineage>
</organism>